<dbReference type="EMBL" id="AF262402">
    <property type="protein sequence ID" value="AAG31038.1"/>
    <property type="molecule type" value="Genomic_DNA"/>
</dbReference>
<evidence type="ECO:0000259" key="2">
    <source>
        <dbReference type="PROSITE" id="PS51379"/>
    </source>
</evidence>
<comment type="similarity">
    <text evidence="1">Belongs to the NARF family.</text>
</comment>
<reference evidence="3" key="1">
    <citation type="journal article" date="2000" name="Mol. Biol. Evol.">
        <title>Iron hydrogenases and the evolution of anaerobic eukaryotes.</title>
        <authorList>
            <person name="Horner D.S."/>
            <person name="Foster P.G."/>
            <person name="Embley T.M."/>
        </authorList>
    </citation>
    <scope>NUCLEOTIDE SEQUENCE</scope>
    <source>
        <strain evidence="3">ATCC50380</strain>
    </source>
</reference>
<dbReference type="PROSITE" id="PS51379">
    <property type="entry name" value="4FE4S_FER_2"/>
    <property type="match status" value="2"/>
</dbReference>
<proteinExistence type="inferred from homology"/>
<dbReference type="Pfam" id="PF02906">
    <property type="entry name" value="Fe_hyd_lg_C"/>
    <property type="match status" value="1"/>
</dbReference>
<dbReference type="Gene3D" id="3.40.50.1780">
    <property type="match status" value="1"/>
</dbReference>
<dbReference type="InterPro" id="IPR003149">
    <property type="entry name" value="Fe_hydrogenase_ssu"/>
</dbReference>
<accession>Q9GTP1</accession>
<feature type="domain" description="4Fe-4S ferredoxin-type" evidence="2">
    <location>
        <begin position="21"/>
        <end position="51"/>
    </location>
</feature>
<dbReference type="InterPro" id="IPR009016">
    <property type="entry name" value="Fe_hydrogenase"/>
</dbReference>
<sequence length="467" mass="50994">MKVRQSPFKIDITNGPIDRNDAIQIDYQKCIGCQMCAKTCTDSQNFNIFKISAPKTKPFVNAYGSVAEGTERNALAGTDCTGCGACVRACPVEALMPAFNIRPVLEPISEKKKVTIAVIAPSTRVGLAEGMGMGVGVTAERQMVYELKQMGFDYVFDNMWGADAPTTEDAKEILKAKAAGKTAFTSCCPAWVKLVETTYPELLPNISSARSPHGIICSVIKKYFAKDIGKKADELYVVGVMPCTAKKNEAARKELTTDGSPDCDISITTRELMAYLKEKKVTFSAAREIELKDNVQAQYDAPFNTFSGSAYIYGKTAGVTEAVVRYVCAIKKVPFSVGMITKELIWENKLHSSSLTLLTFSAAGEDYRICVSYGGLAAHKAVELYKSGELKVDAVEVMVCPGGCVGGGGQPKQPKKDMILKRHEGLDKHDKEAPYSNCTENPTLNEFYERIGTDVHHVMHTTYSAYK</sequence>
<dbReference type="Gene3D" id="3.40.950.10">
    <property type="entry name" value="Fe-only Hydrogenase (Larger Subunit), Chain L, domain 3"/>
    <property type="match status" value="1"/>
</dbReference>
<dbReference type="Pfam" id="PF13187">
    <property type="entry name" value="Fer4_9"/>
    <property type="match status" value="1"/>
</dbReference>
<organism evidence="3">
    <name type="scientific">Spironucleus barkhanus</name>
    <dbReference type="NCBI Taxonomy" id="103874"/>
    <lineage>
        <taxon>Eukaryota</taxon>
        <taxon>Metamonada</taxon>
        <taxon>Diplomonadida</taxon>
        <taxon>Hexamitidae</taxon>
        <taxon>Hexamitinae</taxon>
        <taxon>Spironucleus</taxon>
    </lineage>
</organism>
<evidence type="ECO:0000256" key="1">
    <source>
        <dbReference type="ARBA" id="ARBA00006596"/>
    </source>
</evidence>
<dbReference type="PROSITE" id="PS00198">
    <property type="entry name" value="4FE4S_FER_1"/>
    <property type="match status" value="1"/>
</dbReference>
<dbReference type="InterPro" id="IPR004108">
    <property type="entry name" value="Fe_hydrogenase_lsu_C"/>
</dbReference>
<dbReference type="SUPFAM" id="SSF53920">
    <property type="entry name" value="Fe-only hydrogenase"/>
    <property type="match status" value="1"/>
</dbReference>
<name>Q9GTP1_SPIBA</name>
<dbReference type="InterPro" id="IPR017900">
    <property type="entry name" value="4Fe4S_Fe_S_CS"/>
</dbReference>
<feature type="domain" description="4Fe-4S ferredoxin-type" evidence="2">
    <location>
        <begin position="71"/>
        <end position="100"/>
    </location>
</feature>
<dbReference type="PANTHER" id="PTHR11615">
    <property type="entry name" value="NITRATE, FORMATE, IRON DEHYDROGENASE"/>
    <property type="match status" value="1"/>
</dbReference>
<dbReference type="SUPFAM" id="SSF54862">
    <property type="entry name" value="4Fe-4S ferredoxins"/>
    <property type="match status" value="1"/>
</dbReference>
<dbReference type="Gene3D" id="3.30.70.20">
    <property type="match status" value="1"/>
</dbReference>
<dbReference type="InterPro" id="IPR050340">
    <property type="entry name" value="Cytosolic_Fe-S_CAF"/>
</dbReference>
<evidence type="ECO:0000313" key="3">
    <source>
        <dbReference type="EMBL" id="AAG31038.1"/>
    </source>
</evidence>
<dbReference type="Pfam" id="PF02256">
    <property type="entry name" value="Fe_hyd_SSU"/>
    <property type="match status" value="1"/>
</dbReference>
<dbReference type="AlphaFoldDB" id="Q9GTP1"/>
<dbReference type="InterPro" id="IPR017896">
    <property type="entry name" value="4Fe4S_Fe-S-bd"/>
</dbReference>
<protein>
    <submittedName>
        <fullName evidence="3">Putative iron hydrogenase HydA</fullName>
    </submittedName>
</protein>